<sequence length="99" mass="11053">MFHRRREDWFKHSLLVLTHVDDLKEAGLQPSLFLAQAPDWLRALADRAAGGVLFVDSGSDWPSLTGEPIRERVLSLSARNHHQTLAVIGLDVKDGARLS</sequence>
<accession>A0A3B4A1Y0</accession>
<organism evidence="1 2">
    <name type="scientific">Periophthalmus magnuspinnatus</name>
    <dbReference type="NCBI Taxonomy" id="409849"/>
    <lineage>
        <taxon>Eukaryota</taxon>
        <taxon>Metazoa</taxon>
        <taxon>Chordata</taxon>
        <taxon>Craniata</taxon>
        <taxon>Vertebrata</taxon>
        <taxon>Euteleostomi</taxon>
        <taxon>Actinopterygii</taxon>
        <taxon>Neopterygii</taxon>
        <taxon>Teleostei</taxon>
        <taxon>Neoteleostei</taxon>
        <taxon>Acanthomorphata</taxon>
        <taxon>Gobiaria</taxon>
        <taxon>Gobiiformes</taxon>
        <taxon>Gobioidei</taxon>
        <taxon>Gobiidae</taxon>
        <taxon>Oxudercinae</taxon>
        <taxon>Periophthalmus</taxon>
    </lineage>
</organism>
<protein>
    <submittedName>
        <fullName evidence="1">Uncharacterized protein</fullName>
    </submittedName>
</protein>
<dbReference type="AlphaFoldDB" id="A0A3B4A1Y0"/>
<name>A0A3B4A1Y0_9GOBI</name>
<evidence type="ECO:0000313" key="1">
    <source>
        <dbReference type="Ensembl" id="ENSPMGP00000011023.1"/>
    </source>
</evidence>
<dbReference type="STRING" id="409849.ENSPMGP00000011023"/>
<reference evidence="1" key="1">
    <citation type="submission" date="2025-08" db="UniProtKB">
        <authorList>
            <consortium name="Ensembl"/>
        </authorList>
    </citation>
    <scope>IDENTIFICATION</scope>
</reference>
<dbReference type="Proteomes" id="UP000261520">
    <property type="component" value="Unplaced"/>
</dbReference>
<evidence type="ECO:0000313" key="2">
    <source>
        <dbReference type="Proteomes" id="UP000261520"/>
    </source>
</evidence>
<reference evidence="1" key="2">
    <citation type="submission" date="2025-09" db="UniProtKB">
        <authorList>
            <consortium name="Ensembl"/>
        </authorList>
    </citation>
    <scope>IDENTIFICATION</scope>
</reference>
<proteinExistence type="predicted"/>
<keyword evidence="2" id="KW-1185">Reference proteome</keyword>
<dbReference type="Ensembl" id="ENSPMGT00000011754.1">
    <property type="protein sequence ID" value="ENSPMGP00000011023.1"/>
    <property type="gene ID" value="ENSPMGG00000009136.1"/>
</dbReference>